<dbReference type="Pfam" id="PF00116">
    <property type="entry name" value="COX2"/>
    <property type="match status" value="1"/>
</dbReference>
<dbReference type="Pfam" id="PF02790">
    <property type="entry name" value="COX2_TM"/>
    <property type="match status" value="1"/>
</dbReference>
<feature type="chain" id="PRO_5015547063" description="Cytochrome c oxidase subunit 2" evidence="17">
    <location>
        <begin position="26"/>
        <end position="286"/>
    </location>
</feature>
<evidence type="ECO:0000256" key="15">
    <source>
        <dbReference type="RuleBase" id="RU004024"/>
    </source>
</evidence>
<feature type="domain" description="Cytochrome oxidase subunit II copper A binding" evidence="18">
    <location>
        <begin position="133"/>
        <end position="269"/>
    </location>
</feature>
<keyword evidence="5 14" id="KW-0812">Transmembrane</keyword>
<dbReference type="GO" id="GO:0005886">
    <property type="term" value="C:plasma membrane"/>
    <property type="evidence" value="ECO:0007669"/>
    <property type="project" value="UniProtKB-SubCell"/>
</dbReference>
<dbReference type="AlphaFoldDB" id="A0A2S8S9B4"/>
<evidence type="ECO:0000256" key="3">
    <source>
        <dbReference type="ARBA" id="ARBA00022448"/>
    </source>
</evidence>
<organism evidence="20 21">
    <name type="scientific">Albidovulum denitrificans</name>
    <dbReference type="NCBI Taxonomy" id="404881"/>
    <lineage>
        <taxon>Bacteria</taxon>
        <taxon>Pseudomonadati</taxon>
        <taxon>Pseudomonadota</taxon>
        <taxon>Alphaproteobacteria</taxon>
        <taxon>Rhodobacterales</taxon>
        <taxon>Paracoccaceae</taxon>
        <taxon>Albidovulum</taxon>
    </lineage>
</organism>
<dbReference type="GO" id="GO:0004129">
    <property type="term" value="F:cytochrome-c oxidase activity"/>
    <property type="evidence" value="ECO:0007669"/>
    <property type="project" value="UniProtKB-EC"/>
</dbReference>
<keyword evidence="7" id="KW-1278">Translocase</keyword>
<reference evidence="20 21" key="1">
    <citation type="submission" date="2018-02" db="EMBL/GenBank/DDBJ databases">
        <title>Genomic Encyclopedia of Archaeal and Bacterial Type Strains, Phase II (KMG-II): from individual species to whole genera.</title>
        <authorList>
            <person name="Goeker M."/>
        </authorList>
    </citation>
    <scope>NUCLEOTIDE SEQUENCE [LARGE SCALE GENOMIC DNA]</scope>
    <source>
        <strain evidence="20 21">DSM 18921</strain>
    </source>
</reference>
<dbReference type="InterPro" id="IPR002429">
    <property type="entry name" value="CcO_II-like_C"/>
</dbReference>
<evidence type="ECO:0000313" key="21">
    <source>
        <dbReference type="Proteomes" id="UP000238338"/>
    </source>
</evidence>
<evidence type="ECO:0000256" key="4">
    <source>
        <dbReference type="ARBA" id="ARBA00022660"/>
    </source>
</evidence>
<keyword evidence="8 14" id="KW-0249">Electron transport</keyword>
<gene>
    <name evidence="20" type="ORF">LX70_01197</name>
</gene>
<evidence type="ECO:0000256" key="13">
    <source>
        <dbReference type="ARBA" id="ARBA00047816"/>
    </source>
</evidence>
<evidence type="ECO:0000256" key="7">
    <source>
        <dbReference type="ARBA" id="ARBA00022967"/>
    </source>
</evidence>
<dbReference type="OrthoDB" id="9781261at2"/>
<keyword evidence="9 16" id="KW-1133">Transmembrane helix</keyword>
<evidence type="ECO:0000313" key="20">
    <source>
        <dbReference type="EMBL" id="PQV57394.1"/>
    </source>
</evidence>
<evidence type="ECO:0000256" key="16">
    <source>
        <dbReference type="SAM" id="Phobius"/>
    </source>
</evidence>
<dbReference type="PROSITE" id="PS00078">
    <property type="entry name" value="COX2"/>
    <property type="match status" value="1"/>
</dbReference>
<feature type="signal peptide" evidence="17">
    <location>
        <begin position="1"/>
        <end position="25"/>
    </location>
</feature>
<dbReference type="GO" id="GO:0005507">
    <property type="term" value="F:copper ion binding"/>
    <property type="evidence" value="ECO:0007669"/>
    <property type="project" value="InterPro"/>
</dbReference>
<keyword evidence="10 15" id="KW-0186">Copper</keyword>
<dbReference type="GO" id="GO:0016491">
    <property type="term" value="F:oxidoreductase activity"/>
    <property type="evidence" value="ECO:0007669"/>
    <property type="project" value="InterPro"/>
</dbReference>
<name>A0A2S8S9B4_9RHOB</name>
<dbReference type="PROSITE" id="PS50999">
    <property type="entry name" value="COX2_TM"/>
    <property type="match status" value="1"/>
</dbReference>
<comment type="function">
    <text evidence="12 15">Subunits I and II form the functional core of the enzyme complex. Electrons originating in cytochrome c are transferred via heme a and Cu(A) to the binuclear center formed by heme a3 and Cu(B).</text>
</comment>
<keyword evidence="4 14" id="KW-0679">Respiratory chain</keyword>
<evidence type="ECO:0000256" key="12">
    <source>
        <dbReference type="ARBA" id="ARBA00024688"/>
    </source>
</evidence>
<evidence type="ECO:0000256" key="6">
    <source>
        <dbReference type="ARBA" id="ARBA00022723"/>
    </source>
</evidence>
<dbReference type="EC" id="7.1.1.9" evidence="15"/>
<dbReference type="InterPro" id="IPR014222">
    <property type="entry name" value="Cyt_c_oxidase_su2"/>
</dbReference>
<dbReference type="RefSeq" id="WP_105513652.1">
    <property type="nucleotide sequence ID" value="NZ_PVEP01000002.1"/>
</dbReference>
<dbReference type="Gene3D" id="1.10.287.90">
    <property type="match status" value="1"/>
</dbReference>
<dbReference type="PANTHER" id="PTHR22888:SF9">
    <property type="entry name" value="CYTOCHROME C OXIDASE SUBUNIT 2"/>
    <property type="match status" value="1"/>
</dbReference>
<comment type="cofactor">
    <cofactor evidence="15">
        <name>Cu cation</name>
        <dbReference type="ChEBI" id="CHEBI:23378"/>
    </cofactor>
    <text evidence="15">Binds a copper A center.</text>
</comment>
<dbReference type="InterPro" id="IPR011759">
    <property type="entry name" value="Cyt_c_oxidase_su2_TM_dom"/>
</dbReference>
<evidence type="ECO:0000256" key="9">
    <source>
        <dbReference type="ARBA" id="ARBA00022989"/>
    </source>
</evidence>
<dbReference type="PRINTS" id="PR01166">
    <property type="entry name" value="CYCOXIDASEII"/>
</dbReference>
<keyword evidence="17" id="KW-0732">Signal</keyword>
<evidence type="ECO:0000256" key="10">
    <source>
        <dbReference type="ARBA" id="ARBA00023008"/>
    </source>
</evidence>
<dbReference type="GO" id="GO:0042773">
    <property type="term" value="P:ATP synthesis coupled electron transport"/>
    <property type="evidence" value="ECO:0007669"/>
    <property type="project" value="TreeGrafter"/>
</dbReference>
<dbReference type="InterPro" id="IPR036257">
    <property type="entry name" value="Cyt_c_oxidase_su2_TM_sf"/>
</dbReference>
<sequence>MRFGQRLAGLGATLSATLLAGAVAAQDAISDLPIVGAPHPEGIGFQPAATVTAREQQWLDHMLMILCAAVVALVMVLLLISIVRFNSRANPTPARFTHNTPLEIAWTLIPVLILVVLGSFSLPVLFKQEEIPAADVHLKVTGNQWFWSYEYPDEGISFDAFMLAREDLEAAGYTADEYRLAADNAVVIPVDKNVVVDVTASDVIHAWYIPAFNVQHSAVPGRIGQLWFRAEKEGVYFGQCTTLCGKDHAYMPITVKVVSQQVYDDWVAQTKTAGLGNSAAVRVASN</sequence>
<comment type="caution">
    <text evidence="20">The sequence shown here is derived from an EMBL/GenBank/DDBJ whole genome shotgun (WGS) entry which is preliminary data.</text>
</comment>
<accession>A0A2S8S9B4</accession>
<dbReference type="InterPro" id="IPR008972">
    <property type="entry name" value="Cupredoxin"/>
</dbReference>
<comment type="subcellular location">
    <subcellularLocation>
        <location evidence="14">Cell membrane</location>
        <topology evidence="14">Multi-pass membrane protein</topology>
    </subcellularLocation>
    <subcellularLocation>
        <location evidence="1">Membrane</location>
        <topology evidence="1">Multi-pass membrane protein</topology>
    </subcellularLocation>
</comment>
<evidence type="ECO:0000256" key="2">
    <source>
        <dbReference type="ARBA" id="ARBA00007866"/>
    </source>
</evidence>
<protein>
    <recommendedName>
        <fullName evidence="15">Cytochrome c oxidase subunit 2</fullName>
        <ecNumber evidence="15">7.1.1.9</ecNumber>
    </recommendedName>
</protein>
<evidence type="ECO:0000256" key="8">
    <source>
        <dbReference type="ARBA" id="ARBA00022982"/>
    </source>
</evidence>
<proteinExistence type="inferred from homology"/>
<dbReference type="SUPFAM" id="SSF49503">
    <property type="entry name" value="Cupredoxins"/>
    <property type="match status" value="1"/>
</dbReference>
<dbReference type="Proteomes" id="UP000238338">
    <property type="component" value="Unassembled WGS sequence"/>
</dbReference>
<dbReference type="PANTHER" id="PTHR22888">
    <property type="entry name" value="CYTOCHROME C OXIDASE, SUBUNIT II"/>
    <property type="match status" value="1"/>
</dbReference>
<dbReference type="Gene3D" id="2.60.40.420">
    <property type="entry name" value="Cupredoxins - blue copper proteins"/>
    <property type="match status" value="1"/>
</dbReference>
<keyword evidence="6 15" id="KW-0479">Metal-binding</keyword>
<evidence type="ECO:0000256" key="14">
    <source>
        <dbReference type="RuleBase" id="RU000456"/>
    </source>
</evidence>
<evidence type="ECO:0000256" key="5">
    <source>
        <dbReference type="ARBA" id="ARBA00022692"/>
    </source>
</evidence>
<dbReference type="PROSITE" id="PS50857">
    <property type="entry name" value="COX2_CUA"/>
    <property type="match status" value="1"/>
</dbReference>
<evidence type="ECO:0000259" key="18">
    <source>
        <dbReference type="PROSITE" id="PS50857"/>
    </source>
</evidence>
<evidence type="ECO:0000256" key="17">
    <source>
        <dbReference type="SAM" id="SignalP"/>
    </source>
</evidence>
<evidence type="ECO:0000256" key="11">
    <source>
        <dbReference type="ARBA" id="ARBA00023136"/>
    </source>
</evidence>
<dbReference type="InterPro" id="IPR045187">
    <property type="entry name" value="CcO_II"/>
</dbReference>
<feature type="transmembrane region" description="Helical" evidence="16">
    <location>
        <begin position="62"/>
        <end position="83"/>
    </location>
</feature>
<evidence type="ECO:0000259" key="19">
    <source>
        <dbReference type="PROSITE" id="PS50999"/>
    </source>
</evidence>
<comment type="similarity">
    <text evidence="2 14">Belongs to the cytochrome c oxidase subunit 2 family.</text>
</comment>
<feature type="transmembrane region" description="Helical" evidence="16">
    <location>
        <begin position="104"/>
        <end position="126"/>
    </location>
</feature>
<comment type="catalytic activity">
    <reaction evidence="13 15">
        <text>4 Fe(II)-[cytochrome c] + O2 + 8 H(+)(in) = 4 Fe(III)-[cytochrome c] + 2 H2O + 4 H(+)(out)</text>
        <dbReference type="Rhea" id="RHEA:11436"/>
        <dbReference type="Rhea" id="RHEA-COMP:10350"/>
        <dbReference type="Rhea" id="RHEA-COMP:14399"/>
        <dbReference type="ChEBI" id="CHEBI:15377"/>
        <dbReference type="ChEBI" id="CHEBI:15378"/>
        <dbReference type="ChEBI" id="CHEBI:15379"/>
        <dbReference type="ChEBI" id="CHEBI:29033"/>
        <dbReference type="ChEBI" id="CHEBI:29034"/>
        <dbReference type="EC" id="7.1.1.9"/>
    </reaction>
</comment>
<dbReference type="InterPro" id="IPR001505">
    <property type="entry name" value="Copper_CuA"/>
</dbReference>
<keyword evidence="3 14" id="KW-0813">Transport</keyword>
<keyword evidence="21" id="KW-1185">Reference proteome</keyword>
<evidence type="ECO:0000256" key="1">
    <source>
        <dbReference type="ARBA" id="ARBA00004141"/>
    </source>
</evidence>
<dbReference type="EMBL" id="PVEP01000002">
    <property type="protein sequence ID" value="PQV57394.1"/>
    <property type="molecule type" value="Genomic_DNA"/>
</dbReference>
<dbReference type="NCBIfam" id="TIGR02866">
    <property type="entry name" value="CoxB"/>
    <property type="match status" value="1"/>
</dbReference>
<dbReference type="SUPFAM" id="SSF81464">
    <property type="entry name" value="Cytochrome c oxidase subunit II-like, transmembrane region"/>
    <property type="match status" value="1"/>
</dbReference>
<keyword evidence="11 16" id="KW-0472">Membrane</keyword>
<feature type="domain" description="Cytochrome oxidase subunit II transmembrane region profile" evidence="19">
    <location>
        <begin position="37"/>
        <end position="132"/>
    </location>
</feature>